<name>A0A444Z3U4_ARAHY</name>
<dbReference type="AlphaFoldDB" id="A0A444Z3U4"/>
<feature type="transmembrane region" description="Helical" evidence="1">
    <location>
        <begin position="104"/>
        <end position="123"/>
    </location>
</feature>
<keyword evidence="1" id="KW-0472">Membrane</keyword>
<evidence type="ECO:0000256" key="1">
    <source>
        <dbReference type="SAM" id="Phobius"/>
    </source>
</evidence>
<accession>A0A444Z3U4</accession>
<comment type="caution">
    <text evidence="2">The sequence shown here is derived from an EMBL/GenBank/DDBJ whole genome shotgun (WGS) entry which is preliminary data.</text>
</comment>
<protein>
    <submittedName>
        <fullName evidence="2">Uncharacterized protein</fullName>
    </submittedName>
</protein>
<gene>
    <name evidence="2" type="ORF">Ahy_B05g076711</name>
</gene>
<keyword evidence="1" id="KW-0812">Transmembrane</keyword>
<organism evidence="2 3">
    <name type="scientific">Arachis hypogaea</name>
    <name type="common">Peanut</name>
    <dbReference type="NCBI Taxonomy" id="3818"/>
    <lineage>
        <taxon>Eukaryota</taxon>
        <taxon>Viridiplantae</taxon>
        <taxon>Streptophyta</taxon>
        <taxon>Embryophyta</taxon>
        <taxon>Tracheophyta</taxon>
        <taxon>Spermatophyta</taxon>
        <taxon>Magnoliopsida</taxon>
        <taxon>eudicotyledons</taxon>
        <taxon>Gunneridae</taxon>
        <taxon>Pentapetalae</taxon>
        <taxon>rosids</taxon>
        <taxon>fabids</taxon>
        <taxon>Fabales</taxon>
        <taxon>Fabaceae</taxon>
        <taxon>Papilionoideae</taxon>
        <taxon>50 kb inversion clade</taxon>
        <taxon>dalbergioids sensu lato</taxon>
        <taxon>Dalbergieae</taxon>
        <taxon>Pterocarpus clade</taxon>
        <taxon>Arachis</taxon>
    </lineage>
</organism>
<keyword evidence="1" id="KW-1133">Transmembrane helix</keyword>
<keyword evidence="3" id="KW-1185">Reference proteome</keyword>
<proteinExistence type="predicted"/>
<evidence type="ECO:0000313" key="3">
    <source>
        <dbReference type="Proteomes" id="UP000289738"/>
    </source>
</evidence>
<dbReference type="Proteomes" id="UP000289738">
    <property type="component" value="Chromosome B05"/>
</dbReference>
<reference evidence="2 3" key="1">
    <citation type="submission" date="2019-01" db="EMBL/GenBank/DDBJ databases">
        <title>Sequencing of cultivated peanut Arachis hypogaea provides insights into genome evolution and oil improvement.</title>
        <authorList>
            <person name="Chen X."/>
        </authorList>
    </citation>
    <scope>NUCLEOTIDE SEQUENCE [LARGE SCALE GENOMIC DNA]</scope>
    <source>
        <strain evidence="3">cv. Fuhuasheng</strain>
        <tissue evidence="2">Leaves</tissue>
    </source>
</reference>
<dbReference type="EMBL" id="SDMP01000015">
    <property type="protein sequence ID" value="RYR08863.1"/>
    <property type="molecule type" value="Genomic_DNA"/>
</dbReference>
<sequence>MNMHAIVQRRRTPEFRGFIPLTQPSIVICSSSNNSHGRGGGNGVRIIRNGISKWCSLITTRTNQLRQDSINSVAKFHNHLFTSIINPPPPPLSFLVNGDGGMKYPIWMCVVALVLFVGVRAFAGEYYPKETTALAP</sequence>
<evidence type="ECO:0000313" key="2">
    <source>
        <dbReference type="EMBL" id="RYR08863.1"/>
    </source>
</evidence>